<dbReference type="Pfam" id="PF12833">
    <property type="entry name" value="HTH_18"/>
    <property type="match status" value="1"/>
</dbReference>
<sequence length="346" mass="40469">MFNNPLLFFICSLGVFNGILVSMFFLFFDRTKRVSNFLFGLLVFFLSLRIGKSVYRIFYENHDLLIMQIGLSACFMIGISLFYYLKASVENRKEIPKSWKVHFVILLIFICVVGIVKPYKTSADFWRWFVWVIYGSWGLYLLMSTYVLKPILSKIILRKAKCSTSEFWLIGVLVGNWLIYGAYIIGYYYLYLIGTITFSIVFYGLLFFFLLKSNRESIFKDLPERYSSKKIEEDEVSILKRKLDTLMKEEEVYKKSDVKLSMISKKIGVSSHKLSQFLNDNLGKSFATFLNEYRIEEAKRLLKENDNITLESIGFEAGFSSKSNFYATFKKLVGQTPAQYQKAHFQ</sequence>
<evidence type="ECO:0000259" key="5">
    <source>
        <dbReference type="PROSITE" id="PS01124"/>
    </source>
</evidence>
<keyword evidence="4" id="KW-0812">Transmembrane</keyword>
<dbReference type="PANTHER" id="PTHR43280">
    <property type="entry name" value="ARAC-FAMILY TRANSCRIPTIONAL REGULATOR"/>
    <property type="match status" value="1"/>
</dbReference>
<keyword evidence="4" id="KW-1133">Transmembrane helix</keyword>
<dbReference type="PROSITE" id="PS00041">
    <property type="entry name" value="HTH_ARAC_FAMILY_1"/>
    <property type="match status" value="1"/>
</dbReference>
<dbReference type="InterPro" id="IPR018060">
    <property type="entry name" value="HTH_AraC"/>
</dbReference>
<organism evidence="6 7">
    <name type="scientific">Tenacibaculum polynesiense</name>
    <dbReference type="NCBI Taxonomy" id="3137857"/>
    <lineage>
        <taxon>Bacteria</taxon>
        <taxon>Pseudomonadati</taxon>
        <taxon>Bacteroidota</taxon>
        <taxon>Flavobacteriia</taxon>
        <taxon>Flavobacteriales</taxon>
        <taxon>Flavobacteriaceae</taxon>
        <taxon>Tenacibaculum</taxon>
    </lineage>
</organism>
<dbReference type="Gene3D" id="1.10.10.60">
    <property type="entry name" value="Homeodomain-like"/>
    <property type="match status" value="2"/>
</dbReference>
<feature type="transmembrane region" description="Helical" evidence="4">
    <location>
        <begin position="167"/>
        <end position="185"/>
    </location>
</feature>
<dbReference type="InterPro" id="IPR018062">
    <property type="entry name" value="HTH_AraC-typ_CS"/>
</dbReference>
<accession>A0ABM9P7R5</accession>
<feature type="transmembrane region" description="Helical" evidence="4">
    <location>
        <begin position="97"/>
        <end position="116"/>
    </location>
</feature>
<feature type="transmembrane region" description="Helical" evidence="4">
    <location>
        <begin position="191"/>
        <end position="211"/>
    </location>
</feature>
<evidence type="ECO:0000256" key="4">
    <source>
        <dbReference type="SAM" id="Phobius"/>
    </source>
</evidence>
<dbReference type="Proteomes" id="UP001497527">
    <property type="component" value="Unassembled WGS sequence"/>
</dbReference>
<dbReference type="PROSITE" id="PS01124">
    <property type="entry name" value="HTH_ARAC_FAMILY_2"/>
    <property type="match status" value="1"/>
</dbReference>
<evidence type="ECO:0000256" key="3">
    <source>
        <dbReference type="ARBA" id="ARBA00023163"/>
    </source>
</evidence>
<feature type="transmembrane region" description="Helical" evidence="4">
    <location>
        <begin position="128"/>
        <end position="147"/>
    </location>
</feature>
<feature type="transmembrane region" description="Helical" evidence="4">
    <location>
        <begin position="6"/>
        <end position="28"/>
    </location>
</feature>
<evidence type="ECO:0000313" key="6">
    <source>
        <dbReference type="EMBL" id="CAL2101608.1"/>
    </source>
</evidence>
<dbReference type="SUPFAM" id="SSF46689">
    <property type="entry name" value="Homeodomain-like"/>
    <property type="match status" value="1"/>
</dbReference>
<keyword evidence="1" id="KW-0805">Transcription regulation</keyword>
<name>A0ABM9P7R5_9FLAO</name>
<keyword evidence="7" id="KW-1185">Reference proteome</keyword>
<evidence type="ECO:0000313" key="7">
    <source>
        <dbReference type="Proteomes" id="UP001497527"/>
    </source>
</evidence>
<evidence type="ECO:0000256" key="1">
    <source>
        <dbReference type="ARBA" id="ARBA00023015"/>
    </source>
</evidence>
<feature type="transmembrane region" description="Helical" evidence="4">
    <location>
        <begin position="37"/>
        <end position="58"/>
    </location>
</feature>
<dbReference type="RefSeq" id="WP_348721653.1">
    <property type="nucleotide sequence ID" value="NZ_CAXJIO010000010.1"/>
</dbReference>
<gene>
    <name evidence="6" type="ORF">T190423A01A_10171</name>
</gene>
<feature type="domain" description="HTH araC/xylS-type" evidence="5">
    <location>
        <begin position="241"/>
        <end position="343"/>
    </location>
</feature>
<keyword evidence="3" id="KW-0804">Transcription</keyword>
<proteinExistence type="predicted"/>
<comment type="caution">
    <text evidence="6">The sequence shown here is derived from an EMBL/GenBank/DDBJ whole genome shotgun (WGS) entry which is preliminary data.</text>
</comment>
<dbReference type="SMART" id="SM00342">
    <property type="entry name" value="HTH_ARAC"/>
    <property type="match status" value="1"/>
</dbReference>
<dbReference type="InterPro" id="IPR009057">
    <property type="entry name" value="Homeodomain-like_sf"/>
</dbReference>
<dbReference type="EMBL" id="CAXJIO010000010">
    <property type="protein sequence ID" value="CAL2101608.1"/>
    <property type="molecule type" value="Genomic_DNA"/>
</dbReference>
<dbReference type="PANTHER" id="PTHR43280:SF29">
    <property type="entry name" value="ARAC-FAMILY TRANSCRIPTIONAL REGULATOR"/>
    <property type="match status" value="1"/>
</dbReference>
<keyword evidence="4" id="KW-0472">Membrane</keyword>
<keyword evidence="2" id="KW-0238">DNA-binding</keyword>
<protein>
    <submittedName>
        <fullName evidence="6">AraC family transcriptional regulator</fullName>
    </submittedName>
</protein>
<reference evidence="6 7" key="1">
    <citation type="submission" date="2024-05" db="EMBL/GenBank/DDBJ databases">
        <authorList>
            <person name="Duchaud E."/>
        </authorList>
    </citation>
    <scope>NUCLEOTIDE SEQUENCE [LARGE SCALE GENOMIC DNA]</scope>
    <source>
        <strain evidence="6">Ena-SAMPLE-TAB-13-05-2024-13:56:06:370-140308</strain>
    </source>
</reference>
<evidence type="ECO:0000256" key="2">
    <source>
        <dbReference type="ARBA" id="ARBA00023125"/>
    </source>
</evidence>
<feature type="transmembrane region" description="Helical" evidence="4">
    <location>
        <begin position="64"/>
        <end position="85"/>
    </location>
</feature>